<feature type="transmembrane region" description="Helical" evidence="1">
    <location>
        <begin position="12"/>
        <end position="34"/>
    </location>
</feature>
<sequence>MKKYASEEFGFTLLEIIIVLALIGSIAAVVMPNLTLSVDSQMSSSLRNLTGQMRAAYDDAIFSGRMHRMVFDLSAGEYWVEQAPLGFEGRPPQLQTGTELDAKLKQDKRNELLKYLDEIAKIEGNREIPFQNKSDNSYYSLRSIPVVQRKVLKPVTWKEIDDSVIYRQKLPGKIVFAEMQLGVSKKVYKYTEFYNKNSKEKKEYAYTYFLANGTATPTSIKLAARHPQRQDAIDDDGAKYTINLNTLTGESNLLEGFHDANFSLSK</sequence>
<name>A0A369KVA8_9BACT</name>
<dbReference type="NCBIfam" id="TIGR02532">
    <property type="entry name" value="IV_pilin_GFxxxE"/>
    <property type="match status" value="1"/>
</dbReference>
<proteinExistence type="predicted"/>
<dbReference type="Proteomes" id="UP000253934">
    <property type="component" value="Unassembled WGS sequence"/>
</dbReference>
<evidence type="ECO:0000313" key="2">
    <source>
        <dbReference type="EMBL" id="RDB35683.1"/>
    </source>
</evidence>
<dbReference type="Gene3D" id="3.30.700.10">
    <property type="entry name" value="Glycoprotein, Type 4 Pilin"/>
    <property type="match status" value="1"/>
</dbReference>
<protein>
    <submittedName>
        <fullName evidence="2">Type II secretion system protein</fullName>
    </submittedName>
</protein>
<comment type="caution">
    <text evidence="2">The sequence shown here is derived from an EMBL/GenBank/DDBJ whole genome shotgun (WGS) entry which is preliminary data.</text>
</comment>
<dbReference type="InterPro" id="IPR045584">
    <property type="entry name" value="Pilin-like"/>
</dbReference>
<reference evidence="2" key="1">
    <citation type="submission" date="2018-04" db="EMBL/GenBank/DDBJ databases">
        <title>Draft genome sequence of the Candidatus Spirobacillus cienkowskii, a pathogen of freshwater Daphnia species, reconstructed from hemolymph metagenomic reads.</title>
        <authorList>
            <person name="Bresciani L."/>
            <person name="Lemos L.N."/>
            <person name="Wale N."/>
            <person name="Lin J.Y."/>
            <person name="Fernandes G.R."/>
            <person name="Duffy M.A."/>
            <person name="Rodrigues J.M."/>
        </authorList>
    </citation>
    <scope>NUCLEOTIDE SEQUENCE [LARGE SCALE GENOMIC DNA]</scope>
    <source>
        <strain evidence="2">Binning01</strain>
    </source>
</reference>
<keyword evidence="1" id="KW-0812">Transmembrane</keyword>
<dbReference type="AlphaFoldDB" id="A0A369KVA8"/>
<evidence type="ECO:0000313" key="3">
    <source>
        <dbReference type="Proteomes" id="UP000253934"/>
    </source>
</evidence>
<organism evidence="2 3">
    <name type="scientific">Spirobacillus cienkowskii</name>
    <dbReference type="NCBI Taxonomy" id="495820"/>
    <lineage>
        <taxon>Bacteria</taxon>
        <taxon>Pseudomonadati</taxon>
        <taxon>Bdellovibrionota</taxon>
        <taxon>Oligoflexia</taxon>
        <taxon>Silvanigrellales</taxon>
        <taxon>Spirobacillus</taxon>
    </lineage>
</organism>
<gene>
    <name evidence="2" type="ORF">DCC88_08980</name>
</gene>
<dbReference type="InterPro" id="IPR012902">
    <property type="entry name" value="N_methyl_site"/>
</dbReference>
<evidence type="ECO:0000256" key="1">
    <source>
        <dbReference type="SAM" id="Phobius"/>
    </source>
</evidence>
<accession>A0A369KVA8</accession>
<keyword evidence="1" id="KW-1133">Transmembrane helix</keyword>
<keyword evidence="1" id="KW-0472">Membrane</keyword>
<keyword evidence="3" id="KW-1185">Reference proteome</keyword>
<dbReference type="SUPFAM" id="SSF54523">
    <property type="entry name" value="Pili subunits"/>
    <property type="match status" value="1"/>
</dbReference>
<dbReference type="EMBL" id="QOVW01000078">
    <property type="protein sequence ID" value="RDB35683.1"/>
    <property type="molecule type" value="Genomic_DNA"/>
</dbReference>